<feature type="chain" id="PRO_5035188420" description="DUF192 domain-containing protein" evidence="1">
    <location>
        <begin position="22"/>
        <end position="154"/>
    </location>
</feature>
<dbReference type="Gene3D" id="2.60.120.1140">
    <property type="entry name" value="Protein of unknown function DUF192"/>
    <property type="match status" value="1"/>
</dbReference>
<feature type="signal peptide" evidence="1">
    <location>
        <begin position="1"/>
        <end position="21"/>
    </location>
</feature>
<keyword evidence="1" id="KW-0732">Signal</keyword>
<reference evidence="2" key="2">
    <citation type="submission" date="2020-09" db="EMBL/GenBank/DDBJ databases">
        <authorList>
            <person name="Sun Q."/>
            <person name="Zhou Y."/>
        </authorList>
    </citation>
    <scope>NUCLEOTIDE SEQUENCE</scope>
    <source>
        <strain evidence="2">CGMCC 1.15725</strain>
    </source>
</reference>
<protein>
    <recommendedName>
        <fullName evidence="4">DUF192 domain-containing protein</fullName>
    </recommendedName>
</protein>
<dbReference type="PANTHER" id="PTHR37953">
    <property type="entry name" value="UPF0127 PROTEIN MJ1496"/>
    <property type="match status" value="1"/>
</dbReference>
<evidence type="ECO:0000313" key="3">
    <source>
        <dbReference type="Proteomes" id="UP000646365"/>
    </source>
</evidence>
<evidence type="ECO:0000313" key="2">
    <source>
        <dbReference type="EMBL" id="GGF13222.1"/>
    </source>
</evidence>
<dbReference type="InterPro" id="IPR003795">
    <property type="entry name" value="DUF192"/>
</dbReference>
<accession>A0A8J2YRS5</accession>
<dbReference type="AlphaFoldDB" id="A0A8J2YRS5"/>
<dbReference type="EMBL" id="BMJQ01000004">
    <property type="protein sequence ID" value="GGF13222.1"/>
    <property type="molecule type" value="Genomic_DNA"/>
</dbReference>
<dbReference type="RefSeq" id="WP_229743603.1">
    <property type="nucleotide sequence ID" value="NZ_BMJQ01000004.1"/>
</dbReference>
<comment type="caution">
    <text evidence="2">The sequence shown here is derived from an EMBL/GenBank/DDBJ whole genome shotgun (WGS) entry which is preliminary data.</text>
</comment>
<dbReference type="PANTHER" id="PTHR37953:SF1">
    <property type="entry name" value="UPF0127 PROTEIN MJ1496"/>
    <property type="match status" value="1"/>
</dbReference>
<evidence type="ECO:0000256" key="1">
    <source>
        <dbReference type="SAM" id="SignalP"/>
    </source>
</evidence>
<dbReference type="Proteomes" id="UP000646365">
    <property type="component" value="Unassembled WGS sequence"/>
</dbReference>
<organism evidence="2 3">
    <name type="scientific">Aliidongia dinghuensis</name>
    <dbReference type="NCBI Taxonomy" id="1867774"/>
    <lineage>
        <taxon>Bacteria</taxon>
        <taxon>Pseudomonadati</taxon>
        <taxon>Pseudomonadota</taxon>
        <taxon>Alphaproteobacteria</taxon>
        <taxon>Rhodospirillales</taxon>
        <taxon>Dongiaceae</taxon>
        <taxon>Aliidongia</taxon>
    </lineage>
</organism>
<proteinExistence type="predicted"/>
<dbReference type="InterPro" id="IPR038695">
    <property type="entry name" value="Saro_0823-like_sf"/>
</dbReference>
<keyword evidence="3" id="KW-1185">Reference proteome</keyword>
<dbReference type="Pfam" id="PF02643">
    <property type="entry name" value="DUF192"/>
    <property type="match status" value="1"/>
</dbReference>
<reference evidence="2" key="1">
    <citation type="journal article" date="2014" name="Int. J. Syst. Evol. Microbiol.">
        <title>Complete genome sequence of Corynebacterium casei LMG S-19264T (=DSM 44701T), isolated from a smear-ripened cheese.</title>
        <authorList>
            <consortium name="US DOE Joint Genome Institute (JGI-PGF)"/>
            <person name="Walter F."/>
            <person name="Albersmeier A."/>
            <person name="Kalinowski J."/>
            <person name="Ruckert C."/>
        </authorList>
    </citation>
    <scope>NUCLEOTIDE SEQUENCE</scope>
    <source>
        <strain evidence="2">CGMCC 1.15725</strain>
    </source>
</reference>
<name>A0A8J2YRS5_9PROT</name>
<gene>
    <name evidence="2" type="ORF">GCM10011611_18680</name>
</gene>
<sequence length="154" mass="16611">MPFLAALIAAVLLLASPIVRAQQPPLANFKHGELTITGDGGSHRFQVELATDNAQREQGLMFRQSMAADAGMLFIYDRAQPVAMWMRNTYIPLDMLFIAADGHIVNIRQRAVPHSEENIVSDGPVKAVLELNGGIVSRLGIKPGDLVKGPGLGD</sequence>
<evidence type="ECO:0008006" key="4">
    <source>
        <dbReference type="Google" id="ProtNLM"/>
    </source>
</evidence>